<protein>
    <submittedName>
        <fullName evidence="2">Uncharacterized protein</fullName>
    </submittedName>
</protein>
<evidence type="ECO:0000313" key="2">
    <source>
        <dbReference type="EMBL" id="MDI3349931.1"/>
    </source>
</evidence>
<feature type="transmembrane region" description="Helical" evidence="1">
    <location>
        <begin position="6"/>
        <end position="27"/>
    </location>
</feature>
<keyword evidence="1" id="KW-0812">Transmembrane</keyword>
<feature type="transmembrane region" description="Helical" evidence="1">
    <location>
        <begin position="71"/>
        <end position="96"/>
    </location>
</feature>
<dbReference type="NCBIfam" id="NF045996">
    <property type="entry name" value="MAG0920_fam"/>
    <property type="match status" value="1"/>
</dbReference>
<reference evidence="3" key="2">
    <citation type="submission" date="2024-01" db="EMBL/GenBank/DDBJ databases">
        <title>Complete genome sequence of Mycoplasma arginini type strain G 230.</title>
        <authorList>
            <person name="Spergser J."/>
        </authorList>
    </citation>
    <scope>NUCLEOTIDE SEQUENCE</scope>
    <source>
        <strain evidence="3">NCTC 10129</strain>
    </source>
</reference>
<keyword evidence="5" id="KW-1185">Reference proteome</keyword>
<reference evidence="2" key="1">
    <citation type="submission" date="2022-11" db="EMBL/GenBank/DDBJ databases">
        <title>Draft genome of Mycoplasma arginini isolated from fly.</title>
        <authorList>
            <person name="Severgnini M."/>
            <person name="Gioia G."/>
            <person name="Cremonesi P."/>
            <person name="Moroni P."/>
            <person name="Addis M.F."/>
            <person name="Castiglioni B."/>
        </authorList>
    </citation>
    <scope>NUCLEOTIDE SEQUENCE</scope>
    <source>
        <strain evidence="2">QMP CG1-1632</strain>
    </source>
</reference>
<dbReference type="EMBL" id="CP143577">
    <property type="protein sequence ID" value="WVN21901.1"/>
    <property type="molecule type" value="Genomic_DNA"/>
</dbReference>
<dbReference type="EMBL" id="JAPFAR010000159">
    <property type="protein sequence ID" value="MDI3349931.1"/>
    <property type="molecule type" value="Genomic_DNA"/>
</dbReference>
<dbReference type="RefSeq" id="WP_129694736.1">
    <property type="nucleotide sequence ID" value="NZ_CP143577.1"/>
</dbReference>
<organism evidence="2 4">
    <name type="scientific">Mycoplasmopsis arginini</name>
    <name type="common">Mycoplasma arginini</name>
    <dbReference type="NCBI Taxonomy" id="2094"/>
    <lineage>
        <taxon>Bacteria</taxon>
        <taxon>Bacillati</taxon>
        <taxon>Mycoplasmatota</taxon>
        <taxon>Mycoplasmoidales</taxon>
        <taxon>Metamycoplasmataceae</taxon>
        <taxon>Mycoplasmopsis</taxon>
    </lineage>
</organism>
<evidence type="ECO:0000313" key="5">
    <source>
        <dbReference type="Proteomes" id="UP001432074"/>
    </source>
</evidence>
<evidence type="ECO:0000313" key="4">
    <source>
        <dbReference type="Proteomes" id="UP001162175"/>
    </source>
</evidence>
<name>A0AA43QZ80_MYCAR</name>
<accession>A0AA43QZ80</accession>
<proteinExistence type="predicted"/>
<evidence type="ECO:0000313" key="3">
    <source>
        <dbReference type="EMBL" id="WVN21901.1"/>
    </source>
</evidence>
<dbReference type="Proteomes" id="UP001162175">
    <property type="component" value="Unassembled WGS sequence"/>
</dbReference>
<feature type="transmembrane region" description="Helical" evidence="1">
    <location>
        <begin position="108"/>
        <end position="129"/>
    </location>
</feature>
<dbReference type="AlphaFoldDB" id="A0AA43QZ80"/>
<gene>
    <name evidence="2" type="ORF">DCBHLPFO_00443</name>
    <name evidence="3" type="ORF">V2E25_02885</name>
</gene>
<dbReference type="Proteomes" id="UP001432074">
    <property type="component" value="Chromosome"/>
</dbReference>
<sequence length="248" mass="29847">MTLLIIYCAILSPLVMIYFVVGFYFIWKYNKKTIFTCDFKTGAKKQILAESIKLPQATFDKFFEFFKKSKTFYISWLFILIFIFVFTLITYLVFYFTVSKKIDFYDSILLVIIFGVILEPLYFLIKGLIKINKTKKNIRDWIIENEKIEKRHLNIEKPVNYEDFKNVILNEDLEIRIPIFKNSESHFYGMKILNKRKKFITNGVVDNNELLYFILFDYTSAQINKISYSKENYLYLIKEILENEYNNI</sequence>
<keyword evidence="1" id="KW-0472">Membrane</keyword>
<evidence type="ECO:0000256" key="1">
    <source>
        <dbReference type="SAM" id="Phobius"/>
    </source>
</evidence>
<keyword evidence="1" id="KW-1133">Transmembrane helix</keyword>